<evidence type="ECO:0000313" key="7">
    <source>
        <dbReference type="EMBL" id="KAJ1686778.1"/>
    </source>
</evidence>
<keyword evidence="3 4" id="KW-0789">Thiol protease inhibitor</keyword>
<protein>
    <recommendedName>
        <fullName evidence="4">Cysteine proteinase inhibitor</fullName>
    </recommendedName>
</protein>
<dbReference type="NCBIfam" id="TIGR01638">
    <property type="entry name" value="Atha_cystat_rel"/>
    <property type="match status" value="1"/>
</dbReference>
<evidence type="ECO:0000313" key="8">
    <source>
        <dbReference type="Proteomes" id="UP001151287"/>
    </source>
</evidence>
<dbReference type="InterPro" id="IPR046350">
    <property type="entry name" value="Cystatin_sf"/>
</dbReference>
<gene>
    <name evidence="7" type="ORF">LUZ63_018168</name>
</gene>
<dbReference type="InterPro" id="IPR027214">
    <property type="entry name" value="Cystatin"/>
</dbReference>
<keyword evidence="5" id="KW-0472">Membrane</keyword>
<comment type="similarity">
    <text evidence="1 4">Belongs to the cystatin family. Phytocystatin subfamily.</text>
</comment>
<dbReference type="GO" id="GO:0004869">
    <property type="term" value="F:cysteine-type endopeptidase inhibitor activity"/>
    <property type="evidence" value="ECO:0007669"/>
    <property type="project" value="UniProtKB-KW"/>
</dbReference>
<dbReference type="SMART" id="SM00043">
    <property type="entry name" value="CY"/>
    <property type="match status" value="1"/>
</dbReference>
<dbReference type="PROSITE" id="PS00287">
    <property type="entry name" value="CYSTATIN"/>
    <property type="match status" value="1"/>
</dbReference>
<dbReference type="PANTHER" id="PTHR11413">
    <property type="entry name" value="CYSTATIN FAMILY MEMBER"/>
    <property type="match status" value="1"/>
</dbReference>
<comment type="caution">
    <text evidence="7">The sequence shown here is derived from an EMBL/GenBank/DDBJ whole genome shotgun (WGS) entry which is preliminary data.</text>
</comment>
<dbReference type="InterPro" id="IPR000010">
    <property type="entry name" value="Cystatin_dom"/>
</dbReference>
<keyword evidence="8" id="KW-1185">Reference proteome</keyword>
<evidence type="ECO:0000256" key="5">
    <source>
        <dbReference type="SAM" id="Phobius"/>
    </source>
</evidence>
<evidence type="ECO:0000256" key="4">
    <source>
        <dbReference type="RuleBase" id="RU362130"/>
    </source>
</evidence>
<keyword evidence="5" id="KW-0812">Transmembrane</keyword>
<dbReference type="CDD" id="cd00042">
    <property type="entry name" value="CY"/>
    <property type="match status" value="1"/>
</dbReference>
<dbReference type="SUPFAM" id="SSF54403">
    <property type="entry name" value="Cystatin/monellin"/>
    <property type="match status" value="1"/>
</dbReference>
<dbReference type="AlphaFoldDB" id="A0A9Q0C3V6"/>
<keyword evidence="5" id="KW-1133">Transmembrane helix</keyword>
<feature type="transmembrane region" description="Helical" evidence="5">
    <location>
        <begin position="6"/>
        <end position="25"/>
    </location>
</feature>
<organism evidence="7 8">
    <name type="scientific">Rhynchospora breviuscula</name>
    <dbReference type="NCBI Taxonomy" id="2022672"/>
    <lineage>
        <taxon>Eukaryota</taxon>
        <taxon>Viridiplantae</taxon>
        <taxon>Streptophyta</taxon>
        <taxon>Embryophyta</taxon>
        <taxon>Tracheophyta</taxon>
        <taxon>Spermatophyta</taxon>
        <taxon>Magnoliopsida</taxon>
        <taxon>Liliopsida</taxon>
        <taxon>Poales</taxon>
        <taxon>Cyperaceae</taxon>
        <taxon>Cyperoideae</taxon>
        <taxon>Rhynchosporeae</taxon>
        <taxon>Rhynchospora</taxon>
    </lineage>
</organism>
<name>A0A9Q0C3V6_9POAL</name>
<dbReference type="EMBL" id="JAMQYH010000005">
    <property type="protein sequence ID" value="KAJ1686778.1"/>
    <property type="molecule type" value="Genomic_DNA"/>
</dbReference>
<sequence>MRQSVVIAWLVCMVAVCGSIAVMAVRDSAVIGLGGIVLSIPDVTNNTEMEVLARFAVSEFNNNKNSLLEFVRVVKATQQVVAGLKYYLTIEAKDGTAVNLYEAKIWLQPWSNFQKLEEFKLADLN</sequence>
<keyword evidence="2 4" id="KW-0646">Protease inhibitor</keyword>
<reference evidence="7" key="1">
    <citation type="journal article" date="2022" name="Cell">
        <title>Repeat-based holocentromeres influence genome architecture and karyotype evolution.</title>
        <authorList>
            <person name="Hofstatter P.G."/>
            <person name="Thangavel G."/>
            <person name="Lux T."/>
            <person name="Neumann P."/>
            <person name="Vondrak T."/>
            <person name="Novak P."/>
            <person name="Zhang M."/>
            <person name="Costa L."/>
            <person name="Castellani M."/>
            <person name="Scott A."/>
            <person name="Toegelov H."/>
            <person name="Fuchs J."/>
            <person name="Mata-Sucre Y."/>
            <person name="Dias Y."/>
            <person name="Vanzela A.L.L."/>
            <person name="Huettel B."/>
            <person name="Almeida C.C.S."/>
            <person name="Simkova H."/>
            <person name="Souza G."/>
            <person name="Pedrosa-Harand A."/>
            <person name="Macas J."/>
            <person name="Mayer K.F.X."/>
            <person name="Houben A."/>
            <person name="Marques A."/>
        </authorList>
    </citation>
    <scope>NUCLEOTIDE SEQUENCE</scope>
    <source>
        <strain evidence="7">RhyBre1mFocal</strain>
    </source>
</reference>
<dbReference type="InterPro" id="IPR018073">
    <property type="entry name" value="Prot_inh_cystat_CS"/>
</dbReference>
<dbReference type="OrthoDB" id="1908104at2759"/>
<evidence type="ECO:0000256" key="3">
    <source>
        <dbReference type="ARBA" id="ARBA00022704"/>
    </source>
</evidence>
<dbReference type="Pfam" id="PF16845">
    <property type="entry name" value="SQAPI"/>
    <property type="match status" value="1"/>
</dbReference>
<evidence type="ECO:0000256" key="1">
    <source>
        <dbReference type="ARBA" id="ARBA00007233"/>
    </source>
</evidence>
<dbReference type="Proteomes" id="UP001151287">
    <property type="component" value="Unassembled WGS sequence"/>
</dbReference>
<accession>A0A9Q0C3V6</accession>
<dbReference type="PANTHER" id="PTHR11413:SF110">
    <property type="entry name" value="CYSTEINE PROTEINASE INHIBITOR 6"/>
    <property type="match status" value="1"/>
</dbReference>
<dbReference type="Gene3D" id="3.10.450.10">
    <property type="match status" value="1"/>
</dbReference>
<dbReference type="InterPro" id="IPR006525">
    <property type="entry name" value="Cystatin-related_pln"/>
</dbReference>
<feature type="domain" description="Cystatin" evidence="6">
    <location>
        <begin position="32"/>
        <end position="122"/>
    </location>
</feature>
<evidence type="ECO:0000259" key="6">
    <source>
        <dbReference type="SMART" id="SM00043"/>
    </source>
</evidence>
<evidence type="ECO:0000256" key="2">
    <source>
        <dbReference type="ARBA" id="ARBA00022690"/>
    </source>
</evidence>
<proteinExistence type="inferred from homology"/>